<keyword evidence="3" id="KW-1185">Reference proteome</keyword>
<sequence>MERKEREREEKRQCRESHGKSSVPQIRIGYEQPEDPYSSGSKLSKNSGSSRSDDDNEVLADAFDRPSVCLCV</sequence>
<accession>A0A9D4HMV1</accession>
<protein>
    <submittedName>
        <fullName evidence="2">Uncharacterized protein</fullName>
    </submittedName>
</protein>
<feature type="compositionally biased region" description="Basic and acidic residues" evidence="1">
    <location>
        <begin position="1"/>
        <end position="19"/>
    </location>
</feature>
<evidence type="ECO:0000313" key="3">
    <source>
        <dbReference type="Proteomes" id="UP000828390"/>
    </source>
</evidence>
<comment type="caution">
    <text evidence="2">The sequence shown here is derived from an EMBL/GenBank/DDBJ whole genome shotgun (WGS) entry which is preliminary data.</text>
</comment>
<organism evidence="2 3">
    <name type="scientific">Dreissena polymorpha</name>
    <name type="common">Zebra mussel</name>
    <name type="synonym">Mytilus polymorpha</name>
    <dbReference type="NCBI Taxonomy" id="45954"/>
    <lineage>
        <taxon>Eukaryota</taxon>
        <taxon>Metazoa</taxon>
        <taxon>Spiralia</taxon>
        <taxon>Lophotrochozoa</taxon>
        <taxon>Mollusca</taxon>
        <taxon>Bivalvia</taxon>
        <taxon>Autobranchia</taxon>
        <taxon>Heteroconchia</taxon>
        <taxon>Euheterodonta</taxon>
        <taxon>Imparidentia</taxon>
        <taxon>Neoheterodontei</taxon>
        <taxon>Myida</taxon>
        <taxon>Dreissenoidea</taxon>
        <taxon>Dreissenidae</taxon>
        <taxon>Dreissena</taxon>
    </lineage>
</organism>
<reference evidence="2" key="1">
    <citation type="journal article" date="2019" name="bioRxiv">
        <title>The Genome of the Zebra Mussel, Dreissena polymorpha: A Resource for Invasive Species Research.</title>
        <authorList>
            <person name="McCartney M.A."/>
            <person name="Auch B."/>
            <person name="Kono T."/>
            <person name="Mallez S."/>
            <person name="Zhang Y."/>
            <person name="Obille A."/>
            <person name="Becker A."/>
            <person name="Abrahante J.E."/>
            <person name="Garbe J."/>
            <person name="Badalamenti J.P."/>
            <person name="Herman A."/>
            <person name="Mangelson H."/>
            <person name="Liachko I."/>
            <person name="Sullivan S."/>
            <person name="Sone E.D."/>
            <person name="Koren S."/>
            <person name="Silverstein K.A.T."/>
            <person name="Beckman K.B."/>
            <person name="Gohl D.M."/>
        </authorList>
    </citation>
    <scope>NUCLEOTIDE SEQUENCE</scope>
    <source>
        <strain evidence="2">Duluth1</strain>
        <tissue evidence="2">Whole animal</tissue>
    </source>
</reference>
<dbReference type="EMBL" id="JAIWYP010000012">
    <property type="protein sequence ID" value="KAH3726372.1"/>
    <property type="molecule type" value="Genomic_DNA"/>
</dbReference>
<evidence type="ECO:0000256" key="1">
    <source>
        <dbReference type="SAM" id="MobiDB-lite"/>
    </source>
</evidence>
<dbReference type="Proteomes" id="UP000828390">
    <property type="component" value="Unassembled WGS sequence"/>
</dbReference>
<evidence type="ECO:0000313" key="2">
    <source>
        <dbReference type="EMBL" id="KAH3726372.1"/>
    </source>
</evidence>
<gene>
    <name evidence="2" type="ORF">DPMN_052234</name>
</gene>
<name>A0A9D4HMV1_DREPO</name>
<feature type="compositionally biased region" description="Low complexity" evidence="1">
    <location>
        <begin position="38"/>
        <end position="50"/>
    </location>
</feature>
<feature type="region of interest" description="Disordered" evidence="1">
    <location>
        <begin position="1"/>
        <end position="59"/>
    </location>
</feature>
<dbReference type="AlphaFoldDB" id="A0A9D4HMV1"/>
<proteinExistence type="predicted"/>
<reference evidence="2" key="2">
    <citation type="submission" date="2020-11" db="EMBL/GenBank/DDBJ databases">
        <authorList>
            <person name="McCartney M.A."/>
            <person name="Auch B."/>
            <person name="Kono T."/>
            <person name="Mallez S."/>
            <person name="Becker A."/>
            <person name="Gohl D.M."/>
            <person name="Silverstein K.A.T."/>
            <person name="Koren S."/>
            <person name="Bechman K.B."/>
            <person name="Herman A."/>
            <person name="Abrahante J.E."/>
            <person name="Garbe J."/>
        </authorList>
    </citation>
    <scope>NUCLEOTIDE SEQUENCE</scope>
    <source>
        <strain evidence="2">Duluth1</strain>
        <tissue evidence="2">Whole animal</tissue>
    </source>
</reference>